<dbReference type="Gramene" id="TraesLAC5D03G03119980.1">
    <property type="protein sequence ID" value="TraesLAC5D03G03119980.1.CDS1"/>
    <property type="gene ID" value="TraesLAC5D03G03119980"/>
</dbReference>
<dbReference type="Gramene" id="TraesJAG5D03G03161700.1">
    <property type="protein sequence ID" value="TraesJAG5D03G03161700.1.CDS1"/>
    <property type="gene ID" value="TraesJAG5D03G03161700"/>
</dbReference>
<dbReference type="OMA" id="HRYLDIH"/>
<dbReference type="Gramene" id="TraesJUL5D03G03189390.1">
    <property type="protein sequence ID" value="TraesJUL5D03G03189390.1.CDS1"/>
    <property type="gene ID" value="TraesJUL5D03G03189390"/>
</dbReference>
<evidence type="ECO:0000313" key="2">
    <source>
        <dbReference type="EnsemblPlants" id="TraesCS5D02G341900.1.cds1"/>
    </source>
</evidence>
<proteinExistence type="predicted"/>
<dbReference type="EnsemblPlants" id="TraesCS5D02G341900.1">
    <property type="protein sequence ID" value="TraesCS5D02G341900.1.cds1"/>
    <property type="gene ID" value="TraesCS5D02G341900"/>
</dbReference>
<dbReference type="PANTHER" id="PTHR35545">
    <property type="entry name" value="F-BOX DOMAIN-CONTAINING PROTEIN"/>
    <property type="match status" value="1"/>
</dbReference>
<dbReference type="Gramene" id="TraesSTA5D03G03155340.1">
    <property type="protein sequence ID" value="TraesSTA5D03G03155340.1.CDS1"/>
    <property type="gene ID" value="TraesSTA5D03G03155340"/>
</dbReference>
<dbReference type="SUPFAM" id="SSF52047">
    <property type="entry name" value="RNI-like"/>
    <property type="match status" value="1"/>
</dbReference>
<dbReference type="Gramene" id="TraesCAD_scaffold_154522_01G000100.1">
    <property type="protein sequence ID" value="TraesCAD_scaffold_154522_01G000100.1"/>
    <property type="gene ID" value="TraesCAD_scaffold_154522_01G000100"/>
</dbReference>
<reference evidence="2" key="1">
    <citation type="submission" date="2018-08" db="EMBL/GenBank/DDBJ databases">
        <authorList>
            <person name="Rossello M."/>
        </authorList>
    </citation>
    <scope>NUCLEOTIDE SEQUENCE [LARGE SCALE GENOMIC DNA]</scope>
    <source>
        <strain evidence="2">cv. Chinese Spring</strain>
    </source>
</reference>
<evidence type="ECO:0000259" key="1">
    <source>
        <dbReference type="PROSITE" id="PS50181"/>
    </source>
</evidence>
<dbReference type="PROSITE" id="PS50181">
    <property type="entry name" value="FBOX"/>
    <property type="match status" value="1"/>
</dbReference>
<dbReference type="Gramene" id="TraesARI5D03G03118160.1">
    <property type="protein sequence ID" value="TraesARI5D03G03118160.1.CDS1"/>
    <property type="gene ID" value="TraesARI5D03G03118160"/>
</dbReference>
<dbReference type="InterPro" id="IPR036047">
    <property type="entry name" value="F-box-like_dom_sf"/>
</dbReference>
<dbReference type="InterPro" id="IPR001810">
    <property type="entry name" value="F-box_dom"/>
</dbReference>
<dbReference type="Proteomes" id="UP000019116">
    <property type="component" value="Chromosome 5D"/>
</dbReference>
<dbReference type="SUPFAM" id="SSF81383">
    <property type="entry name" value="F-box domain"/>
    <property type="match status" value="1"/>
</dbReference>
<dbReference type="InterPro" id="IPR032675">
    <property type="entry name" value="LRR_dom_sf"/>
</dbReference>
<dbReference type="Gramene" id="TraesROB_scaffold_010732_01G000300.1">
    <property type="protein sequence ID" value="TraesROB_scaffold_010732_01G000300.1"/>
    <property type="gene ID" value="TraesROB_scaffold_010732_01G000300"/>
</dbReference>
<dbReference type="Gramene" id="TraesCLE_scaffold_009447_01G000200.1">
    <property type="protein sequence ID" value="TraesCLE_scaffold_009447_01G000200.1"/>
    <property type="gene ID" value="TraesCLE_scaffold_009447_01G000200"/>
</dbReference>
<evidence type="ECO:0000313" key="3">
    <source>
        <dbReference type="Proteomes" id="UP000019116"/>
    </source>
</evidence>
<dbReference type="Gramene" id="TraesPARA_EIv1.0_1842390.1">
    <property type="protein sequence ID" value="TraesPARA_EIv1.0_1842390.1.CDS1"/>
    <property type="gene ID" value="TraesPARA_EIv1.0_1842390"/>
</dbReference>
<dbReference type="OrthoDB" id="683762at2759"/>
<dbReference type="Pfam" id="PF00646">
    <property type="entry name" value="F-box"/>
    <property type="match status" value="1"/>
</dbReference>
<keyword evidence="3" id="KW-1185">Reference proteome</keyword>
<protein>
    <recommendedName>
        <fullName evidence="1">F-box domain-containing protein</fullName>
    </recommendedName>
</protein>
<accession>A0A3B6MWA1</accession>
<dbReference type="Gramene" id="TraesWEE_scaffold_102431_01G000100.1">
    <property type="protein sequence ID" value="TraesWEE_scaffold_102431_01G000100.1"/>
    <property type="gene ID" value="TraesWEE_scaffold_102431_01G000100"/>
</dbReference>
<dbReference type="Gramene" id="TraesCS5D03G0766200.1">
    <property type="protein sequence ID" value="TraesCS5D03G0766200.1.CDS1"/>
    <property type="gene ID" value="TraesCS5D03G0766200"/>
</dbReference>
<organism evidence="2">
    <name type="scientific">Triticum aestivum</name>
    <name type="common">Wheat</name>
    <dbReference type="NCBI Taxonomy" id="4565"/>
    <lineage>
        <taxon>Eukaryota</taxon>
        <taxon>Viridiplantae</taxon>
        <taxon>Streptophyta</taxon>
        <taxon>Embryophyta</taxon>
        <taxon>Tracheophyta</taxon>
        <taxon>Spermatophyta</taxon>
        <taxon>Magnoliopsida</taxon>
        <taxon>Liliopsida</taxon>
        <taxon>Poales</taxon>
        <taxon>Poaceae</taxon>
        <taxon>BOP clade</taxon>
        <taxon>Pooideae</taxon>
        <taxon>Triticodae</taxon>
        <taxon>Triticeae</taxon>
        <taxon>Triticinae</taxon>
        <taxon>Triticum</taxon>
    </lineage>
</organism>
<sequence length="559" mass="63042">MSSRGDQSRRIDMELDAPLFAHDRPPALCSSAGEEDRLDALPDDVLRLVIRRLDTRSALGTAALSKRWALLLRELPALEFKVRNALPERYRRYFRRHIRALNRRAYIELKKVDLVLGRYERRAMRSLADSLGGFLDTDDGAEPCRHVHRVSLEIFPTHNRGTLNRLIATAVGRRGVEDLEIVVLNSDGRHRAPSYSFPHRYLDIHLPNCGGGVKLKRLKLTNCTPHVFRLDANPSPAPAHAFSALTMLVLQDMPRSTRGRIYQSVIRACPALEVLHLRSCGCECDGRSFTIDAPGSRITELFLELTSLTLRVIDLRALPRLERLACMGAPLELKFGSVPRLARLSLSHDEDADAITPEFVLHGVRKMHPLSRFLSGLTSLEDLVLRFTGPDMWILRSLGDMPPLGKLKRLLVADMPSSWDITWTRYILEAAPFLEMMHIHIDGDDSGTGVVTGKLIRWAPSLKFKHSRLGEVVVGGFEGTPRQVHFVRFLTRVCTALRDVVLLRHGHVPNKGLWDWETVAPRPEWQWSDEDRDGMLREIEDGGRGTSASSCSTTRIVFG</sequence>
<dbReference type="Gene3D" id="3.80.10.10">
    <property type="entry name" value="Ribonuclease Inhibitor"/>
    <property type="match status" value="1"/>
</dbReference>
<dbReference type="Gramene" id="TraesMAC5D03G03163090.1">
    <property type="protein sequence ID" value="TraesMAC5D03G03163090.1.CDS1"/>
    <property type="gene ID" value="TraesMAC5D03G03163090"/>
</dbReference>
<dbReference type="Gramene" id="TraesLDM5D03G03169110.1">
    <property type="protein sequence ID" value="TraesLDM5D03G03169110.1.CDS1"/>
    <property type="gene ID" value="TraesLDM5D03G03169110"/>
</dbReference>
<dbReference type="PANTHER" id="PTHR35545:SF26">
    <property type="entry name" value="F-BOX DOMAIN-CONTAINING PROTEIN"/>
    <property type="match status" value="1"/>
</dbReference>
<reference evidence="2" key="2">
    <citation type="submission" date="2018-10" db="UniProtKB">
        <authorList>
            <consortium name="EnsemblPlants"/>
        </authorList>
    </citation>
    <scope>IDENTIFICATION</scope>
</reference>
<dbReference type="AlphaFoldDB" id="A0A3B6MWA1"/>
<dbReference type="Gramene" id="TraesCS5D02G341900.1">
    <property type="protein sequence ID" value="TraesCS5D02G341900.1.cds1"/>
    <property type="gene ID" value="TraesCS5D02G341900"/>
</dbReference>
<feature type="domain" description="F-box" evidence="1">
    <location>
        <begin position="35"/>
        <end position="83"/>
    </location>
</feature>
<name>A0A3B6MWA1_WHEAT</name>
<dbReference type="Gramene" id="TraesNOR5D03G03193970.1">
    <property type="protein sequence ID" value="TraesNOR5D03G03193970.1.CDS1"/>
    <property type="gene ID" value="TraesNOR5D03G03193970"/>
</dbReference>